<feature type="compositionally biased region" description="Basic residues" evidence="8">
    <location>
        <begin position="495"/>
        <end position="505"/>
    </location>
</feature>
<keyword evidence="5 9" id="KW-1133">Transmembrane helix</keyword>
<feature type="compositionally biased region" description="Low complexity" evidence="8">
    <location>
        <begin position="1"/>
        <end position="20"/>
    </location>
</feature>
<evidence type="ECO:0000256" key="3">
    <source>
        <dbReference type="ARBA" id="ARBA00022475"/>
    </source>
</evidence>
<evidence type="ECO:0000256" key="5">
    <source>
        <dbReference type="ARBA" id="ARBA00022989"/>
    </source>
</evidence>
<comment type="caution">
    <text evidence="10">The sequence shown here is derived from an EMBL/GenBank/DDBJ whole genome shotgun (WGS) entry which is preliminary data.</text>
</comment>
<name>A0A9P9ASF2_9HYPO</name>
<evidence type="ECO:0000313" key="10">
    <source>
        <dbReference type="EMBL" id="KAH6898232.1"/>
    </source>
</evidence>
<dbReference type="InterPro" id="IPR044669">
    <property type="entry name" value="YneE/VCCN1/2-like"/>
</dbReference>
<dbReference type="GO" id="GO:0005254">
    <property type="term" value="F:chloride channel activity"/>
    <property type="evidence" value="ECO:0007669"/>
    <property type="project" value="InterPro"/>
</dbReference>
<keyword evidence="3" id="KW-1003">Cell membrane</keyword>
<feature type="compositionally biased region" description="Polar residues" evidence="8">
    <location>
        <begin position="22"/>
        <end position="37"/>
    </location>
</feature>
<dbReference type="EMBL" id="JAGPYM010000002">
    <property type="protein sequence ID" value="KAH6898232.1"/>
    <property type="molecule type" value="Genomic_DNA"/>
</dbReference>
<comment type="subcellular location">
    <subcellularLocation>
        <location evidence="1">Cell membrane</location>
        <topology evidence="1">Multi-pass membrane protein</topology>
    </subcellularLocation>
</comment>
<proteinExistence type="predicted"/>
<evidence type="ECO:0000256" key="9">
    <source>
        <dbReference type="SAM" id="Phobius"/>
    </source>
</evidence>
<dbReference type="PANTHER" id="PTHR33281:SF19">
    <property type="entry name" value="VOLTAGE-DEPENDENT ANION CHANNEL-FORMING PROTEIN YNEE"/>
    <property type="match status" value="1"/>
</dbReference>
<keyword evidence="11" id="KW-1185">Reference proteome</keyword>
<feature type="transmembrane region" description="Helical" evidence="9">
    <location>
        <begin position="350"/>
        <end position="369"/>
    </location>
</feature>
<keyword evidence="2" id="KW-0813">Transport</keyword>
<organism evidence="10 11">
    <name type="scientific">Thelonectria olida</name>
    <dbReference type="NCBI Taxonomy" id="1576542"/>
    <lineage>
        <taxon>Eukaryota</taxon>
        <taxon>Fungi</taxon>
        <taxon>Dikarya</taxon>
        <taxon>Ascomycota</taxon>
        <taxon>Pezizomycotina</taxon>
        <taxon>Sordariomycetes</taxon>
        <taxon>Hypocreomycetidae</taxon>
        <taxon>Hypocreales</taxon>
        <taxon>Nectriaceae</taxon>
        <taxon>Thelonectria</taxon>
    </lineage>
</organism>
<dbReference type="PANTHER" id="PTHR33281">
    <property type="entry name" value="UPF0187 PROTEIN YNEE"/>
    <property type="match status" value="1"/>
</dbReference>
<dbReference type="AlphaFoldDB" id="A0A9P9ASF2"/>
<keyword evidence="7 9" id="KW-0472">Membrane</keyword>
<feature type="compositionally biased region" description="Polar residues" evidence="8">
    <location>
        <begin position="528"/>
        <end position="550"/>
    </location>
</feature>
<feature type="transmembrane region" description="Helical" evidence="9">
    <location>
        <begin position="375"/>
        <end position="396"/>
    </location>
</feature>
<dbReference type="Pfam" id="PF25539">
    <property type="entry name" value="Bestrophin_2"/>
    <property type="match status" value="1"/>
</dbReference>
<reference evidence="10 11" key="1">
    <citation type="journal article" date="2021" name="Nat. Commun.">
        <title>Genetic determinants of endophytism in the Arabidopsis root mycobiome.</title>
        <authorList>
            <person name="Mesny F."/>
            <person name="Miyauchi S."/>
            <person name="Thiergart T."/>
            <person name="Pickel B."/>
            <person name="Atanasova L."/>
            <person name="Karlsson M."/>
            <person name="Huettel B."/>
            <person name="Barry K.W."/>
            <person name="Haridas S."/>
            <person name="Chen C."/>
            <person name="Bauer D."/>
            <person name="Andreopoulos W."/>
            <person name="Pangilinan J."/>
            <person name="LaButti K."/>
            <person name="Riley R."/>
            <person name="Lipzen A."/>
            <person name="Clum A."/>
            <person name="Drula E."/>
            <person name="Henrissat B."/>
            <person name="Kohler A."/>
            <person name="Grigoriev I.V."/>
            <person name="Martin F.M."/>
            <person name="Hacquard S."/>
        </authorList>
    </citation>
    <scope>NUCLEOTIDE SEQUENCE [LARGE SCALE GENOMIC DNA]</scope>
    <source>
        <strain evidence="10 11">MPI-CAGE-CH-0241</strain>
    </source>
</reference>
<gene>
    <name evidence="10" type="ORF">B0T10DRAFT_102111</name>
</gene>
<evidence type="ECO:0000256" key="8">
    <source>
        <dbReference type="SAM" id="MobiDB-lite"/>
    </source>
</evidence>
<accession>A0A9P9ASF2</accession>
<feature type="region of interest" description="Disordered" evidence="8">
    <location>
        <begin position="495"/>
        <end position="550"/>
    </location>
</feature>
<feature type="transmembrane region" description="Helical" evidence="9">
    <location>
        <begin position="112"/>
        <end position="129"/>
    </location>
</feature>
<evidence type="ECO:0000256" key="7">
    <source>
        <dbReference type="ARBA" id="ARBA00023136"/>
    </source>
</evidence>
<keyword evidence="6" id="KW-0406">Ion transport</keyword>
<feature type="transmembrane region" description="Helical" evidence="9">
    <location>
        <begin position="141"/>
        <end position="160"/>
    </location>
</feature>
<evidence type="ECO:0000256" key="6">
    <source>
        <dbReference type="ARBA" id="ARBA00023065"/>
    </source>
</evidence>
<dbReference type="GO" id="GO:0005886">
    <property type="term" value="C:plasma membrane"/>
    <property type="evidence" value="ECO:0007669"/>
    <property type="project" value="UniProtKB-SubCell"/>
</dbReference>
<feature type="region of interest" description="Disordered" evidence="8">
    <location>
        <begin position="1"/>
        <end position="47"/>
    </location>
</feature>
<evidence type="ECO:0000313" key="11">
    <source>
        <dbReference type="Proteomes" id="UP000777438"/>
    </source>
</evidence>
<evidence type="ECO:0000256" key="1">
    <source>
        <dbReference type="ARBA" id="ARBA00004651"/>
    </source>
</evidence>
<dbReference type="OrthoDB" id="1368at2759"/>
<dbReference type="Proteomes" id="UP000777438">
    <property type="component" value="Unassembled WGS sequence"/>
</dbReference>
<evidence type="ECO:0000256" key="4">
    <source>
        <dbReference type="ARBA" id="ARBA00022692"/>
    </source>
</evidence>
<feature type="compositionally biased region" description="Basic and acidic residues" evidence="8">
    <location>
        <begin position="38"/>
        <end position="47"/>
    </location>
</feature>
<keyword evidence="4 9" id="KW-0812">Transmembrane</keyword>
<sequence>MADANPVGTGTNVPGTTIVTRPTMSTIADNDAPQQERQQNEKVDPRRLASLDIPALDHVRSPPSPAVEIDPALFRRTNTLEMEDYFTGPRDIGKHSKWPLFLQMHGSIIPKLILPLLLIGGWATAITVISKKVHKLDVDSVLLTILGFVVGLSLSFRSSTAYERYAEGRRFWGSLTLASQALGRTFWIHTKDDPNPDRDNREVIIEKLSAMNLLVAFSIALKHKLRFEPYSNYPDIHHLIGHLNTFAKNAIDSSPDLPLSRRKSFFKEVGEYLGVSFAASNPRKALKRTNQHLGNLPLEILNHISVILDKFVSNQQLTVPMHQTVAYNHITIMNDVMVGCERVLNTPLPIAYTIAISQITGVYVVLLPFQLVGKLGWVAIPATVAAAYIIFGLLFIGQEIENPFGLDVNDLPLENFCDQIATDLDLISAFDKHDSSSFIFNRKNMPLYPVSSASAGDWMKRSDEKLRATIKEKPKILFDWRRNVIDRQEAELAAKKRHVSVRKPKAPVPQPKPVQIQDIPEDDESQDYVPQTVNKNKVSQPQNTPGDHNV</sequence>
<evidence type="ECO:0000256" key="2">
    <source>
        <dbReference type="ARBA" id="ARBA00022448"/>
    </source>
</evidence>
<protein>
    <submittedName>
        <fullName evidence="10">Bestrophin, RFP-TM, chloride channel-domain-containing protein</fullName>
    </submittedName>
</protein>